<gene>
    <name evidence="1" type="ORF">RJ53_10795</name>
</gene>
<protein>
    <submittedName>
        <fullName evidence="1">Uncharacterized protein</fullName>
    </submittedName>
</protein>
<dbReference type="AlphaFoldDB" id="A0A8J7W8Y7"/>
<name>A0A8J7W8Y7_9EURY</name>
<organism evidence="1 2">
    <name type="scientific">Methanocalculus chunghsingensis</name>
    <dbReference type="NCBI Taxonomy" id="156457"/>
    <lineage>
        <taxon>Archaea</taxon>
        <taxon>Methanobacteriati</taxon>
        <taxon>Methanobacteriota</taxon>
        <taxon>Stenosarchaea group</taxon>
        <taxon>Methanomicrobia</taxon>
        <taxon>Methanomicrobiales</taxon>
        <taxon>Methanocalculaceae</taxon>
        <taxon>Methanocalculus</taxon>
    </lineage>
</organism>
<evidence type="ECO:0000313" key="1">
    <source>
        <dbReference type="EMBL" id="MBR1369936.1"/>
    </source>
</evidence>
<accession>A0A8J7W8Y7</accession>
<evidence type="ECO:0000313" key="2">
    <source>
        <dbReference type="Proteomes" id="UP000730161"/>
    </source>
</evidence>
<sequence length="351" mass="38094">MTIFNPADQGVNINVRTEGAAGDWIALYRLDNRQTEISELFIPARENVQLLFKVIVPEDTPTEMYQARIVAETQSEEAMAGGVGTVLRARSVVTIHVIGREIVSGKVEGISVANTETGVPLVIDVQFRNTGNVIVSPEIHSTIKKDGEVIGEARSSEKRVTPETIESILVEWSTEGLEPGTYTANVVGMLRGEQIASQEMDFEVFPYGQLSREGTLSDLQYEGMMQTGVPIKLNGIFTNTGKIATRAVLNAEIYQNGNFINAISGDTVLVPVGGRSELFSYLTVAEPGEYQIKYWALYEGQRTEMKDVSLTVSEGGSSAEPQASPLSPVSVIGAAMMLIIFATGGRLKRRG</sequence>
<keyword evidence="2" id="KW-1185">Reference proteome</keyword>
<dbReference type="Proteomes" id="UP000730161">
    <property type="component" value="Unassembled WGS sequence"/>
</dbReference>
<reference evidence="1" key="1">
    <citation type="submission" date="2014-12" db="EMBL/GenBank/DDBJ databases">
        <authorList>
            <person name="Huang H.-H."/>
            <person name="Chen S.-C."/>
            <person name="Lai M.-C."/>
        </authorList>
    </citation>
    <scope>NUCLEOTIDE SEQUENCE</scope>
    <source>
        <strain evidence="1">K1F9705b</strain>
    </source>
</reference>
<dbReference type="EMBL" id="JWHL01000025">
    <property type="protein sequence ID" value="MBR1369936.1"/>
    <property type="molecule type" value="Genomic_DNA"/>
</dbReference>
<proteinExistence type="predicted"/>
<comment type="caution">
    <text evidence="1">The sequence shown here is derived from an EMBL/GenBank/DDBJ whole genome shotgun (WGS) entry which is preliminary data.</text>
</comment>